<name>A0ABP9T970_9ACTN</name>
<dbReference type="EMBL" id="BAABJR010000011">
    <property type="protein sequence ID" value="GAA5211778.1"/>
    <property type="molecule type" value="Genomic_DNA"/>
</dbReference>
<dbReference type="RefSeq" id="WP_345633085.1">
    <property type="nucleotide sequence ID" value="NZ_BAABJR010000011.1"/>
</dbReference>
<gene>
    <name evidence="2" type="ORF">GCM10023323_44890</name>
</gene>
<proteinExistence type="predicted"/>
<protein>
    <submittedName>
        <fullName evidence="2">Uncharacterized protein</fullName>
    </submittedName>
</protein>
<accession>A0ABP9T970</accession>
<keyword evidence="3" id="KW-1185">Reference proteome</keyword>
<dbReference type="Proteomes" id="UP001499878">
    <property type="component" value="Unassembled WGS sequence"/>
</dbReference>
<reference evidence="3" key="1">
    <citation type="journal article" date="2019" name="Int. J. Syst. Evol. Microbiol.">
        <title>The Global Catalogue of Microorganisms (GCM) 10K type strain sequencing project: providing services to taxonomists for standard genome sequencing and annotation.</title>
        <authorList>
            <consortium name="The Broad Institute Genomics Platform"/>
            <consortium name="The Broad Institute Genome Sequencing Center for Infectious Disease"/>
            <person name="Wu L."/>
            <person name="Ma J."/>
        </authorList>
    </citation>
    <scope>NUCLEOTIDE SEQUENCE [LARGE SCALE GENOMIC DNA]</scope>
    <source>
        <strain evidence="3">JCM 18306</strain>
    </source>
</reference>
<feature type="region of interest" description="Disordered" evidence="1">
    <location>
        <begin position="1"/>
        <end position="50"/>
    </location>
</feature>
<evidence type="ECO:0000313" key="2">
    <source>
        <dbReference type="EMBL" id="GAA5211778.1"/>
    </source>
</evidence>
<comment type="caution">
    <text evidence="2">The sequence shown here is derived from an EMBL/GenBank/DDBJ whole genome shotgun (WGS) entry which is preliminary data.</text>
</comment>
<sequence>MQGFQGIRHSATSRMPGTGVQDRPAHTCPDAPAPTTEFRAGGDVDVDLTV</sequence>
<evidence type="ECO:0000313" key="3">
    <source>
        <dbReference type="Proteomes" id="UP001499878"/>
    </source>
</evidence>
<organism evidence="2 3">
    <name type="scientific">Streptomyces thinghirensis</name>
    <dbReference type="NCBI Taxonomy" id="551547"/>
    <lineage>
        <taxon>Bacteria</taxon>
        <taxon>Bacillati</taxon>
        <taxon>Actinomycetota</taxon>
        <taxon>Actinomycetes</taxon>
        <taxon>Kitasatosporales</taxon>
        <taxon>Streptomycetaceae</taxon>
        <taxon>Streptomyces</taxon>
    </lineage>
</organism>
<evidence type="ECO:0000256" key="1">
    <source>
        <dbReference type="SAM" id="MobiDB-lite"/>
    </source>
</evidence>